<feature type="region of interest" description="Disordered" evidence="5">
    <location>
        <begin position="452"/>
        <end position="477"/>
    </location>
</feature>
<dbReference type="InterPro" id="IPR016185">
    <property type="entry name" value="PreATP-grasp_dom_sf"/>
</dbReference>
<feature type="compositionally biased region" description="Low complexity" evidence="5">
    <location>
        <begin position="62"/>
        <end position="73"/>
    </location>
</feature>
<feature type="compositionally biased region" description="Low complexity" evidence="5">
    <location>
        <begin position="452"/>
        <end position="462"/>
    </location>
</feature>
<dbReference type="STRING" id="36087.A0A077YZY8"/>
<dbReference type="PANTHER" id="PTHR10841">
    <property type="entry name" value="SYNAPSIN"/>
    <property type="match status" value="1"/>
</dbReference>
<gene>
    <name evidence="8" type="ORF">TTRE_0000198201</name>
</gene>
<dbReference type="InterPro" id="IPR001359">
    <property type="entry name" value="Synapsin"/>
</dbReference>
<feature type="domain" description="Synapsin ATP-binding" evidence="7">
    <location>
        <begin position="197"/>
        <end position="399"/>
    </location>
</feature>
<keyword evidence="3" id="KW-0770">Synapse</keyword>
<dbReference type="PANTHER" id="PTHR10841:SF17">
    <property type="entry name" value="SYNAPSIN"/>
    <property type="match status" value="1"/>
</dbReference>
<dbReference type="Gene3D" id="3.40.50.20">
    <property type="match status" value="1"/>
</dbReference>
<dbReference type="InterPro" id="IPR020897">
    <property type="entry name" value="Synapsin_pre-ATP-grasp_dom"/>
</dbReference>
<dbReference type="AlphaFoldDB" id="A0A077YZY8"/>
<dbReference type="PRINTS" id="PR01368">
    <property type="entry name" value="SYNAPSIN"/>
</dbReference>
<dbReference type="GO" id="GO:0007269">
    <property type="term" value="P:neurotransmitter secretion"/>
    <property type="evidence" value="ECO:0007669"/>
    <property type="project" value="InterPro"/>
</dbReference>
<keyword evidence="9" id="KW-1185">Reference proteome</keyword>
<proteinExistence type="inferred from homology"/>
<keyword evidence="2" id="KW-0597">Phosphoprotein</keyword>
<organism evidence="8 9">
    <name type="scientific">Trichuris trichiura</name>
    <name type="common">Whipworm</name>
    <name type="synonym">Trichocephalus trichiurus</name>
    <dbReference type="NCBI Taxonomy" id="36087"/>
    <lineage>
        <taxon>Eukaryota</taxon>
        <taxon>Metazoa</taxon>
        <taxon>Ecdysozoa</taxon>
        <taxon>Nematoda</taxon>
        <taxon>Enoplea</taxon>
        <taxon>Dorylaimia</taxon>
        <taxon>Trichinellida</taxon>
        <taxon>Trichuridae</taxon>
        <taxon>Trichuris</taxon>
    </lineage>
</organism>
<evidence type="ECO:0000259" key="6">
    <source>
        <dbReference type="Pfam" id="PF02078"/>
    </source>
</evidence>
<evidence type="ECO:0000256" key="5">
    <source>
        <dbReference type="SAM" id="MobiDB-lite"/>
    </source>
</evidence>
<dbReference type="Gene3D" id="3.30.470.20">
    <property type="entry name" value="ATP-grasp fold, B domain"/>
    <property type="match status" value="1"/>
</dbReference>
<feature type="domain" description="Synapsin pre-ATP-grasp" evidence="6">
    <location>
        <begin position="103"/>
        <end position="195"/>
    </location>
</feature>
<dbReference type="SUPFAM" id="SSF56059">
    <property type="entry name" value="Glutathione synthetase ATP-binding domain-like"/>
    <property type="match status" value="1"/>
</dbReference>
<evidence type="ECO:0000256" key="1">
    <source>
        <dbReference type="ARBA" id="ARBA00008243"/>
    </source>
</evidence>
<name>A0A077YZY8_TRITR</name>
<dbReference type="Pfam" id="PF02078">
    <property type="entry name" value="Synapsin"/>
    <property type="match status" value="1"/>
</dbReference>
<feature type="compositionally biased region" description="Pro residues" evidence="5">
    <location>
        <begin position="463"/>
        <end position="475"/>
    </location>
</feature>
<dbReference type="Pfam" id="PF02750">
    <property type="entry name" value="Synapsin_C"/>
    <property type="match status" value="1"/>
</dbReference>
<feature type="region of interest" description="Disordered" evidence="5">
    <location>
        <begin position="27"/>
        <end position="79"/>
    </location>
</feature>
<dbReference type="Proteomes" id="UP000030665">
    <property type="component" value="Unassembled WGS sequence"/>
</dbReference>
<dbReference type="GO" id="GO:0030672">
    <property type="term" value="C:synaptic vesicle membrane"/>
    <property type="evidence" value="ECO:0007669"/>
    <property type="project" value="TreeGrafter"/>
</dbReference>
<dbReference type="Gene3D" id="3.30.1490.20">
    <property type="entry name" value="ATP-grasp fold, A domain"/>
    <property type="match status" value="1"/>
</dbReference>
<evidence type="ECO:0000256" key="3">
    <source>
        <dbReference type="ARBA" id="ARBA00023018"/>
    </source>
</evidence>
<comment type="similarity">
    <text evidence="1">Belongs to the synapsin family.</text>
</comment>
<sequence>MNFTALKDSFNQGVTFLKRRFSSTDLTEAQEAETVPSPRAQSSMGQRQDSRTSQEQLTTGKTAFATSAPTSPARQTGASSIMQGITKTILQAAVPKQSSAMREHAKCILIIDNQCVDWSKYFRGRKVLGDWNVHVEQTEFSKISMVAQGEPNGCLLTASGRTFRPDFVLIRQPVKERSTDWRPIVMGFLYAAVPSLNTLHSVYNFADKPWVFAHLLMLQRRMGNERFPLIEQIYCYQHSDLCNSILRLPSVVKVGQTYGGVGKMKISLAEELDDLSSFMAVCQDYYTSEPFVDAKYDLLIQKIGPNCKAFMRKGIGQSWKTNRGASVLEQVALTDRHKEWIAEASKLFGGLDMCSIAALVGKDGREYIYEMNDCTFTLIGDTQEDDRRQIADLVIQKINHIFGIRQAQQRKGSIGAASSPHNFIKHESPKLPPRGETIGSSEVQRPQQHAVVQPAAQNVQHHGPPPPVPARPPAGPVRQMSLQNRISREESTTVDDTMSNLKKTFAGIFGDM</sequence>
<evidence type="ECO:0000313" key="9">
    <source>
        <dbReference type="Proteomes" id="UP000030665"/>
    </source>
</evidence>
<comment type="subcellular location">
    <subcellularLocation>
        <location evidence="4">Synapse</location>
    </subcellularLocation>
</comment>
<accession>A0A077YZY8</accession>
<feature type="compositionally biased region" description="Polar residues" evidence="5">
    <location>
        <begin position="39"/>
        <end position="61"/>
    </location>
</feature>
<dbReference type="GO" id="GO:0005524">
    <property type="term" value="F:ATP binding"/>
    <property type="evidence" value="ECO:0007669"/>
    <property type="project" value="InterPro"/>
</dbReference>
<dbReference type="OrthoDB" id="10249572at2759"/>
<evidence type="ECO:0000259" key="7">
    <source>
        <dbReference type="Pfam" id="PF02750"/>
    </source>
</evidence>
<evidence type="ECO:0000256" key="2">
    <source>
        <dbReference type="ARBA" id="ARBA00022553"/>
    </source>
</evidence>
<evidence type="ECO:0000256" key="4">
    <source>
        <dbReference type="ARBA" id="ARBA00034103"/>
    </source>
</evidence>
<dbReference type="InterPro" id="IPR020898">
    <property type="entry name" value="Synapsin_ATP-bd_dom"/>
</dbReference>
<dbReference type="SUPFAM" id="SSF52440">
    <property type="entry name" value="PreATP-grasp domain"/>
    <property type="match status" value="1"/>
</dbReference>
<dbReference type="InterPro" id="IPR013815">
    <property type="entry name" value="ATP_grasp_subdomain_1"/>
</dbReference>
<reference evidence="8" key="2">
    <citation type="submission" date="2014-03" db="EMBL/GenBank/DDBJ databases">
        <title>The whipworm genome and dual-species transcriptomics of an intimate host-pathogen interaction.</title>
        <authorList>
            <person name="Foth B.J."/>
            <person name="Tsai I.J."/>
            <person name="Reid A.J."/>
            <person name="Bancroft A.J."/>
            <person name="Nichol S."/>
            <person name="Tracey A."/>
            <person name="Holroyd N."/>
            <person name="Cotton J.A."/>
            <person name="Stanley E.J."/>
            <person name="Zarowiecki M."/>
            <person name="Liu J.Z."/>
            <person name="Huckvale T."/>
            <person name="Cooper P.J."/>
            <person name="Grencis R.K."/>
            <person name="Berriman M."/>
        </authorList>
    </citation>
    <scope>NUCLEOTIDE SEQUENCE [LARGE SCALE GENOMIC DNA]</scope>
</reference>
<evidence type="ECO:0000313" key="8">
    <source>
        <dbReference type="EMBL" id="CDW53717.1"/>
    </source>
</evidence>
<protein>
    <submittedName>
        <fullName evidence="8">Synapsin</fullName>
    </submittedName>
</protein>
<dbReference type="EMBL" id="HG805864">
    <property type="protein sequence ID" value="CDW53717.1"/>
    <property type="molecule type" value="Genomic_DNA"/>
</dbReference>
<reference evidence="8" key="1">
    <citation type="submission" date="2014-01" db="EMBL/GenBank/DDBJ databases">
        <authorList>
            <person name="Aslett M."/>
        </authorList>
    </citation>
    <scope>NUCLEOTIDE SEQUENCE</scope>
</reference>
<dbReference type="FunFam" id="3.30.470.20:FF:000059">
    <property type="entry name" value="Synapsin-3"/>
    <property type="match status" value="1"/>
</dbReference>